<dbReference type="InterPro" id="IPR007159">
    <property type="entry name" value="SpoVT-AbrB_dom"/>
</dbReference>
<evidence type="ECO:0000313" key="2">
    <source>
        <dbReference type="EMBL" id="BES81533.1"/>
    </source>
</evidence>
<dbReference type="Pfam" id="PF04014">
    <property type="entry name" value="MazE_antitoxin"/>
    <property type="match status" value="1"/>
</dbReference>
<accession>A0ABM8IXF6</accession>
<dbReference type="PANTHER" id="PTHR34860:SF7">
    <property type="entry name" value="TRANSCRIPTION REGULATOR, SPOVT_ABRB FAMILY"/>
    <property type="match status" value="1"/>
</dbReference>
<dbReference type="SUPFAM" id="SSF89447">
    <property type="entry name" value="AbrB/MazE/MraZ-like"/>
    <property type="match status" value="1"/>
</dbReference>
<dbReference type="EMBL" id="AP028907">
    <property type="protein sequence ID" value="BES81533.1"/>
    <property type="molecule type" value="Genomic_DNA"/>
</dbReference>
<protein>
    <recommendedName>
        <fullName evidence="1">SpoVT-AbrB domain-containing protein</fullName>
    </recommendedName>
</protein>
<evidence type="ECO:0000313" key="3">
    <source>
        <dbReference type="Proteomes" id="UP001341135"/>
    </source>
</evidence>
<dbReference type="InterPro" id="IPR052975">
    <property type="entry name" value="Repressor-like_regulatory"/>
</dbReference>
<gene>
    <name evidence="2" type="ORF">PABY_11000</name>
</gene>
<feature type="domain" description="SpoVT-AbrB" evidence="1">
    <location>
        <begin position="3"/>
        <end position="47"/>
    </location>
</feature>
<dbReference type="SMART" id="SM00966">
    <property type="entry name" value="SpoVT_AbrB"/>
    <property type="match status" value="1"/>
</dbReference>
<proteinExistence type="predicted"/>
<dbReference type="Proteomes" id="UP001341135">
    <property type="component" value="Chromosome"/>
</dbReference>
<sequence>MAMLRVRVGRRGTIVLPKRVREQLGIEEGTTLELEVDGDKIVLRPPP</sequence>
<dbReference type="Gene3D" id="2.10.260.10">
    <property type="match status" value="1"/>
</dbReference>
<organism evidence="2 3">
    <name type="scientific">Pyrodictium abyssi</name>
    <dbReference type="NCBI Taxonomy" id="54256"/>
    <lineage>
        <taxon>Archaea</taxon>
        <taxon>Thermoproteota</taxon>
        <taxon>Thermoprotei</taxon>
        <taxon>Desulfurococcales</taxon>
        <taxon>Pyrodictiaceae</taxon>
        <taxon>Pyrodictium</taxon>
    </lineage>
</organism>
<keyword evidence="3" id="KW-1185">Reference proteome</keyword>
<dbReference type="PANTHER" id="PTHR34860">
    <property type="entry name" value="REPRESSOR-LIKE PROTEIN SSO7C3"/>
    <property type="match status" value="1"/>
</dbReference>
<dbReference type="NCBIfam" id="TIGR01439">
    <property type="entry name" value="lp_hng_hel_AbrB"/>
    <property type="match status" value="1"/>
</dbReference>
<dbReference type="PROSITE" id="PS51740">
    <property type="entry name" value="SPOVT_ABRB"/>
    <property type="match status" value="1"/>
</dbReference>
<evidence type="ECO:0000259" key="1">
    <source>
        <dbReference type="PROSITE" id="PS51740"/>
    </source>
</evidence>
<reference evidence="2 3" key="1">
    <citation type="submission" date="2023-09" db="EMBL/GenBank/DDBJ databases">
        <title>Pyrofollis japonicus gen. nov. sp. nov., a novel member of the family Pyrodictiaceae isolated from the Iheya North hydrothermal field.</title>
        <authorList>
            <person name="Miyazaki U."/>
            <person name="Sanari M."/>
            <person name="Tame A."/>
            <person name="Kitajima M."/>
            <person name="Okamoto A."/>
            <person name="Sawayama S."/>
            <person name="Miyazaki J."/>
            <person name="Takai K."/>
            <person name="Nakagawa S."/>
        </authorList>
    </citation>
    <scope>NUCLEOTIDE SEQUENCE [LARGE SCALE GENOMIC DNA]</scope>
    <source>
        <strain evidence="2 3">AV2</strain>
    </source>
</reference>
<name>A0ABM8IXF6_9CREN</name>
<dbReference type="InterPro" id="IPR037914">
    <property type="entry name" value="SpoVT-AbrB_sf"/>
</dbReference>